<evidence type="ECO:0000313" key="3">
    <source>
        <dbReference type="Proteomes" id="UP000229362"/>
    </source>
</evidence>
<dbReference type="EMBL" id="PFBZ01000226">
    <property type="protein sequence ID" value="PIT86047.1"/>
    <property type="molecule type" value="Genomic_DNA"/>
</dbReference>
<feature type="transmembrane region" description="Helical" evidence="1">
    <location>
        <begin position="43"/>
        <end position="60"/>
    </location>
</feature>
<evidence type="ECO:0000256" key="1">
    <source>
        <dbReference type="SAM" id="Phobius"/>
    </source>
</evidence>
<dbReference type="Proteomes" id="UP000229362">
    <property type="component" value="Unassembled WGS sequence"/>
</dbReference>
<protein>
    <submittedName>
        <fullName evidence="2">Uncharacterized protein</fullName>
    </submittedName>
</protein>
<organism evidence="2 3">
    <name type="scientific">Candidatus Magasanikbacteria bacterium CG10_big_fil_rev_8_21_14_0_10_43_6</name>
    <dbReference type="NCBI Taxonomy" id="1974650"/>
    <lineage>
        <taxon>Bacteria</taxon>
        <taxon>Candidatus Magasanikiibacteriota</taxon>
    </lineage>
</organism>
<reference evidence="3" key="1">
    <citation type="submission" date="2017-09" db="EMBL/GenBank/DDBJ databases">
        <title>Depth-based differentiation of microbial function through sediment-hosted aquifers and enrichment of novel symbionts in the deep terrestrial subsurface.</title>
        <authorList>
            <person name="Probst A.J."/>
            <person name="Ladd B."/>
            <person name="Jarett J.K."/>
            <person name="Geller-Mcgrath D.E."/>
            <person name="Sieber C.M.K."/>
            <person name="Emerson J.B."/>
            <person name="Anantharaman K."/>
            <person name="Thomas B.C."/>
            <person name="Malmstrom R."/>
            <person name="Stieglmeier M."/>
            <person name="Klingl A."/>
            <person name="Woyke T."/>
            <person name="Ryan C.M."/>
            <person name="Banfield J.F."/>
        </authorList>
    </citation>
    <scope>NUCLEOTIDE SEQUENCE [LARGE SCALE GENOMIC DNA]</scope>
</reference>
<comment type="caution">
    <text evidence="2">The sequence shown here is derived from an EMBL/GenBank/DDBJ whole genome shotgun (WGS) entry which is preliminary data.</text>
</comment>
<gene>
    <name evidence="2" type="ORF">COU33_05310</name>
</gene>
<keyword evidence="1" id="KW-0472">Membrane</keyword>
<evidence type="ECO:0000313" key="2">
    <source>
        <dbReference type="EMBL" id="PIT86047.1"/>
    </source>
</evidence>
<feature type="transmembrane region" description="Helical" evidence="1">
    <location>
        <begin position="66"/>
        <end position="87"/>
    </location>
</feature>
<keyword evidence="1" id="KW-1133">Transmembrane helix</keyword>
<accession>A0A2M6VZQ8</accession>
<proteinExistence type="predicted"/>
<feature type="transmembrane region" description="Helical" evidence="1">
    <location>
        <begin position="17"/>
        <end position="36"/>
    </location>
</feature>
<keyword evidence="1" id="KW-0812">Transmembrane</keyword>
<sequence length="108" mass="12271">MFLESLIPVLPSSLAEIFIYVGAYLGIIFLVYAIFIEQEFRQDLIRMLGAGGIMIYGLYIENSIVTIAMAAVMGASLIEFLEILVGLHKHGPEDLKRYKKMWRIEKKS</sequence>
<dbReference type="AlphaFoldDB" id="A0A2M6VZQ8"/>
<name>A0A2M6VZQ8_9BACT</name>